<gene>
    <name evidence="3" type="ORF">ABID19_004474</name>
</gene>
<evidence type="ECO:0000313" key="3">
    <source>
        <dbReference type="EMBL" id="MET3581423.1"/>
    </source>
</evidence>
<dbReference type="CDD" id="cd04301">
    <property type="entry name" value="NAT_SF"/>
    <property type="match status" value="1"/>
</dbReference>
<feature type="domain" description="N-acetyltransferase" evidence="2">
    <location>
        <begin position="70"/>
        <end position="218"/>
    </location>
</feature>
<dbReference type="Pfam" id="PF13508">
    <property type="entry name" value="Acetyltransf_7"/>
    <property type="match status" value="1"/>
</dbReference>
<name>A0ABV2GT04_9HYPH</name>
<dbReference type="InterPro" id="IPR000182">
    <property type="entry name" value="GNAT_dom"/>
</dbReference>
<dbReference type="InterPro" id="IPR016181">
    <property type="entry name" value="Acyl_CoA_acyltransferase"/>
</dbReference>
<evidence type="ECO:0000313" key="4">
    <source>
        <dbReference type="Proteomes" id="UP001549204"/>
    </source>
</evidence>
<feature type="region of interest" description="Disordered" evidence="1">
    <location>
        <begin position="89"/>
        <end position="109"/>
    </location>
</feature>
<organism evidence="3 4">
    <name type="scientific">Mesorhizobium robiniae</name>
    <dbReference type="NCBI Taxonomy" id="559315"/>
    <lineage>
        <taxon>Bacteria</taxon>
        <taxon>Pseudomonadati</taxon>
        <taxon>Pseudomonadota</taxon>
        <taxon>Alphaproteobacteria</taxon>
        <taxon>Hyphomicrobiales</taxon>
        <taxon>Phyllobacteriaceae</taxon>
        <taxon>Mesorhizobium</taxon>
    </lineage>
</organism>
<proteinExistence type="predicted"/>
<evidence type="ECO:0000259" key="2">
    <source>
        <dbReference type="PROSITE" id="PS51186"/>
    </source>
</evidence>
<accession>A0ABV2GT04</accession>
<dbReference type="PROSITE" id="PS51186">
    <property type="entry name" value="GNAT"/>
    <property type="match status" value="1"/>
</dbReference>
<protein>
    <submittedName>
        <fullName evidence="3">N-acetyltransferase YhbS</fullName>
    </submittedName>
</protein>
<evidence type="ECO:0000256" key="1">
    <source>
        <dbReference type="SAM" id="MobiDB-lite"/>
    </source>
</evidence>
<comment type="caution">
    <text evidence="3">The sequence shown here is derived from an EMBL/GenBank/DDBJ whole genome shotgun (WGS) entry which is preliminary data.</text>
</comment>
<dbReference type="Gene3D" id="3.40.630.30">
    <property type="match status" value="1"/>
</dbReference>
<keyword evidence="4" id="KW-1185">Reference proteome</keyword>
<dbReference type="Proteomes" id="UP001549204">
    <property type="component" value="Unassembled WGS sequence"/>
</dbReference>
<dbReference type="SUPFAM" id="SSF55729">
    <property type="entry name" value="Acyl-CoA N-acyltransferases (Nat)"/>
    <property type="match status" value="1"/>
</dbReference>
<sequence>MDVVDFIVEDAAGWQISPLEGEMAGRPEGVVSREAPTSFAHDRASRQDVPTPSVACGDISPSRGEIAVAFAIVAETAADVPAREALLDRAMGPKRRKKSSEKLRRGRRPSEGLAFVARDASGAVTGTVRLWDVVLGEGGRAALLLGPLAVDPTIKNAGIGSALMRHAIAEAARLGHAAVLLVGDAPYYERFGFSAEKTGSLAMPGPYERHRLLALELAEGALADAQGTLKAAGRKLKTQRLPLAA</sequence>
<reference evidence="3 4" key="1">
    <citation type="submission" date="2024-06" db="EMBL/GenBank/DDBJ databases">
        <title>Genomic Encyclopedia of Type Strains, Phase IV (KMG-IV): sequencing the most valuable type-strain genomes for metagenomic binning, comparative biology and taxonomic classification.</title>
        <authorList>
            <person name="Goeker M."/>
        </authorList>
    </citation>
    <scope>NUCLEOTIDE SEQUENCE [LARGE SCALE GENOMIC DNA]</scope>
    <source>
        <strain evidence="3 4">DSM 100022</strain>
    </source>
</reference>
<dbReference type="EMBL" id="JBEPMC010000008">
    <property type="protein sequence ID" value="MET3581423.1"/>
    <property type="molecule type" value="Genomic_DNA"/>
</dbReference>
<feature type="compositionally biased region" description="Basic residues" evidence="1">
    <location>
        <begin position="92"/>
        <end position="107"/>
    </location>
</feature>